<evidence type="ECO:0000313" key="1">
    <source>
        <dbReference type="EMBL" id="GCA67548.1"/>
    </source>
</evidence>
<dbReference type="EMBL" id="BHGK01000001">
    <property type="protein sequence ID" value="GCA67548.1"/>
    <property type="molecule type" value="Genomic_DNA"/>
</dbReference>
<dbReference type="AlphaFoldDB" id="A0A391P9C3"/>
<protein>
    <submittedName>
        <fullName evidence="1">TnpV protein</fullName>
    </submittedName>
</protein>
<dbReference type="InterPro" id="IPR026989">
    <property type="entry name" value="TnpV"/>
</dbReference>
<sequence length="124" mass="14575">MEKFIRDERTGLRYELIGDYYLIAGEDEPEGRPIGIWGQRHLRYLKQHRKVLYSELLISGKLNDYLADLNERAEELFSRLVKQLVEKEGVTEALKAENLMLWVQKMNSIRNTAMEIVSNDLIYA</sequence>
<dbReference type="Proteomes" id="UP000265643">
    <property type="component" value="Unassembled WGS sequence"/>
</dbReference>
<evidence type="ECO:0000313" key="2">
    <source>
        <dbReference type="Proteomes" id="UP000265643"/>
    </source>
</evidence>
<dbReference type="Pfam" id="PF14198">
    <property type="entry name" value="TnpV"/>
    <property type="match status" value="1"/>
</dbReference>
<keyword evidence="2" id="KW-1185">Reference proteome</keyword>
<organism evidence="1 2">
    <name type="scientific">Mediterraneibacter butyricigenes</name>
    <dbReference type="NCBI Taxonomy" id="2316025"/>
    <lineage>
        <taxon>Bacteria</taxon>
        <taxon>Bacillati</taxon>
        <taxon>Bacillota</taxon>
        <taxon>Clostridia</taxon>
        <taxon>Lachnospirales</taxon>
        <taxon>Lachnospiraceae</taxon>
        <taxon>Mediterraneibacter</taxon>
    </lineage>
</organism>
<name>A0A391P9C3_9FIRM</name>
<dbReference type="RefSeq" id="WP_117603532.1">
    <property type="nucleotide sequence ID" value="NZ_BHGK01000001.1"/>
</dbReference>
<reference evidence="2" key="1">
    <citation type="submission" date="2018-09" db="EMBL/GenBank/DDBJ databases">
        <title>Draft Genome Sequence of Mediterraneibacter sp. KCTC 15684.</title>
        <authorList>
            <person name="Kim J.S."/>
            <person name="Han K.I."/>
            <person name="Suh M.K."/>
            <person name="Lee K.C."/>
            <person name="Eom M.K."/>
            <person name="Lee J.H."/>
            <person name="Park S.H."/>
            <person name="Kang S.W."/>
            <person name="Park J.E."/>
            <person name="Oh B.S."/>
            <person name="Yu S.Y."/>
            <person name="Choi S.H."/>
            <person name="Lee D.H."/>
            <person name="Yoon H."/>
            <person name="Kim B."/>
            <person name="Yang S.J."/>
            <person name="Lee J.S."/>
        </authorList>
    </citation>
    <scope>NUCLEOTIDE SEQUENCE [LARGE SCALE GENOMIC DNA]</scope>
    <source>
        <strain evidence="2">KCTC 15684</strain>
    </source>
</reference>
<accession>A0A391P9C3</accession>
<proteinExistence type="predicted"/>
<comment type="caution">
    <text evidence="1">The sequence shown here is derived from an EMBL/GenBank/DDBJ whole genome shotgun (WGS) entry which is preliminary data.</text>
</comment>
<gene>
    <name evidence="1" type="ORF">KGMB01110_19840</name>
</gene>